<gene>
    <name evidence="1" type="ORF">LITE_LOCUS6988</name>
</gene>
<keyword evidence="2" id="KW-1185">Reference proteome</keyword>
<dbReference type="AlphaFoldDB" id="A0AAV0I0E9"/>
<accession>A0AAV0I0E9</accession>
<comment type="caution">
    <text evidence="1">The sequence shown here is derived from an EMBL/GenBank/DDBJ whole genome shotgun (WGS) entry which is preliminary data.</text>
</comment>
<protein>
    <submittedName>
        <fullName evidence="1">Uncharacterized protein</fullName>
    </submittedName>
</protein>
<sequence length="60" mass="6724">MNLMTIGMFSRAATVRSLYRVINIQGQNMYVGCVTHQLPSNGGENIGCHNKSFKLCRKSF</sequence>
<dbReference type="EMBL" id="CAMGYJ010000003">
    <property type="protein sequence ID" value="CAI0391051.1"/>
    <property type="molecule type" value="Genomic_DNA"/>
</dbReference>
<evidence type="ECO:0000313" key="1">
    <source>
        <dbReference type="EMBL" id="CAI0391051.1"/>
    </source>
</evidence>
<organism evidence="1 2">
    <name type="scientific">Linum tenue</name>
    <dbReference type="NCBI Taxonomy" id="586396"/>
    <lineage>
        <taxon>Eukaryota</taxon>
        <taxon>Viridiplantae</taxon>
        <taxon>Streptophyta</taxon>
        <taxon>Embryophyta</taxon>
        <taxon>Tracheophyta</taxon>
        <taxon>Spermatophyta</taxon>
        <taxon>Magnoliopsida</taxon>
        <taxon>eudicotyledons</taxon>
        <taxon>Gunneridae</taxon>
        <taxon>Pentapetalae</taxon>
        <taxon>rosids</taxon>
        <taxon>fabids</taxon>
        <taxon>Malpighiales</taxon>
        <taxon>Linaceae</taxon>
        <taxon>Linum</taxon>
    </lineage>
</organism>
<dbReference type="Proteomes" id="UP001154282">
    <property type="component" value="Unassembled WGS sequence"/>
</dbReference>
<reference evidence="1" key="1">
    <citation type="submission" date="2022-08" db="EMBL/GenBank/DDBJ databases">
        <authorList>
            <person name="Gutierrez-Valencia J."/>
        </authorList>
    </citation>
    <scope>NUCLEOTIDE SEQUENCE</scope>
</reference>
<evidence type="ECO:0000313" key="2">
    <source>
        <dbReference type="Proteomes" id="UP001154282"/>
    </source>
</evidence>
<proteinExistence type="predicted"/>
<name>A0AAV0I0E9_9ROSI</name>